<dbReference type="EMBL" id="QREG01000004">
    <property type="protein sequence ID" value="REE01088.1"/>
    <property type="molecule type" value="Genomic_DNA"/>
</dbReference>
<keyword evidence="2" id="KW-1185">Reference proteome</keyword>
<gene>
    <name evidence="1" type="ORF">C7460_104108</name>
</gene>
<accession>A0A3D9L6W1</accession>
<comment type="caution">
    <text evidence="1">The sequence shown here is derived from an EMBL/GenBank/DDBJ whole genome shotgun (WGS) entry which is preliminary data.</text>
</comment>
<organism evidence="1 2">
    <name type="scientific">Marinoscillum furvescens DSM 4134</name>
    <dbReference type="NCBI Taxonomy" id="1122208"/>
    <lineage>
        <taxon>Bacteria</taxon>
        <taxon>Pseudomonadati</taxon>
        <taxon>Bacteroidota</taxon>
        <taxon>Cytophagia</taxon>
        <taxon>Cytophagales</taxon>
        <taxon>Reichenbachiellaceae</taxon>
        <taxon>Marinoscillum</taxon>
    </lineage>
</organism>
<reference evidence="1 2" key="1">
    <citation type="submission" date="2018-07" db="EMBL/GenBank/DDBJ databases">
        <title>Genomic Encyclopedia of Type Strains, Phase IV (KMG-IV): sequencing the most valuable type-strain genomes for metagenomic binning, comparative biology and taxonomic classification.</title>
        <authorList>
            <person name="Goeker M."/>
        </authorList>
    </citation>
    <scope>NUCLEOTIDE SEQUENCE [LARGE SCALE GENOMIC DNA]</scope>
    <source>
        <strain evidence="1 2">DSM 4134</strain>
    </source>
</reference>
<dbReference type="Proteomes" id="UP000256779">
    <property type="component" value="Unassembled WGS sequence"/>
</dbReference>
<sequence>MSFNAKSDCPKNTQCRNCEHYTHDPKIGFKNIKGSQVESGKCALRKGPTYATWYGWVDINNPFKQNEKP</sequence>
<evidence type="ECO:0000313" key="2">
    <source>
        <dbReference type="Proteomes" id="UP000256779"/>
    </source>
</evidence>
<evidence type="ECO:0000313" key="1">
    <source>
        <dbReference type="EMBL" id="REE01088.1"/>
    </source>
</evidence>
<protein>
    <submittedName>
        <fullName evidence="1">Uncharacterized protein</fullName>
    </submittedName>
</protein>
<proteinExistence type="predicted"/>
<dbReference type="AlphaFoldDB" id="A0A3D9L6W1"/>
<name>A0A3D9L6W1_MARFU</name>